<name>A0ABT3QUP1_9HYPH</name>
<gene>
    <name evidence="1" type="ORF">OPR82_21365</name>
</gene>
<dbReference type="InterPro" id="IPR049156">
    <property type="entry name" value="Phage_chap_TAC_15-like"/>
</dbReference>
<organism evidence="1 2">
    <name type="scientific">Ochrobactrum chromiisoli</name>
    <dbReference type="NCBI Taxonomy" id="2993941"/>
    <lineage>
        <taxon>Bacteria</taxon>
        <taxon>Pseudomonadati</taxon>
        <taxon>Pseudomonadota</taxon>
        <taxon>Alphaproteobacteria</taxon>
        <taxon>Hyphomicrobiales</taxon>
        <taxon>Brucellaceae</taxon>
        <taxon>Brucella/Ochrobactrum group</taxon>
        <taxon>Ochrobactrum</taxon>
    </lineage>
</organism>
<sequence length="140" mass="14882">MDFQINEVAYRSGKMNAMTQFHVSRRMAPLLSSLTEIAQGGKMDVPSVLSSLMNEISKLSDTDCEYVLYACMAVTSRDQGGGRGYASILAGDGKTSMFPDIDMLGMLTIAAHVLQDNLAGFFPSSVLTSGGDMTAPPSNG</sequence>
<dbReference type="EMBL" id="JAPHAV010000023">
    <property type="protein sequence ID" value="MCX2699257.1"/>
    <property type="molecule type" value="Genomic_DNA"/>
</dbReference>
<reference evidence="1 2" key="1">
    <citation type="submission" date="2022-11" db="EMBL/GenBank/DDBJ databases">
        <title>Brucella sp. YY2X, whole genome shotgun sequencing project.</title>
        <authorList>
            <person name="Yang Y."/>
        </authorList>
    </citation>
    <scope>NUCLEOTIDE SEQUENCE [LARGE SCALE GENOMIC DNA]</scope>
    <source>
        <strain evidence="1 2">YY2X</strain>
    </source>
</reference>
<dbReference type="Pfam" id="PF21822">
    <property type="entry name" value="Phage_TAC_15"/>
    <property type="match status" value="1"/>
</dbReference>
<accession>A0ABT3QUP1</accession>
<evidence type="ECO:0000313" key="2">
    <source>
        <dbReference type="Proteomes" id="UP001301216"/>
    </source>
</evidence>
<evidence type="ECO:0000313" key="1">
    <source>
        <dbReference type="EMBL" id="MCX2699257.1"/>
    </source>
</evidence>
<dbReference type="Proteomes" id="UP001301216">
    <property type="component" value="Unassembled WGS sequence"/>
</dbReference>
<protein>
    <submittedName>
        <fullName evidence="1">Uncharacterized protein</fullName>
    </submittedName>
</protein>
<keyword evidence="2" id="KW-1185">Reference proteome</keyword>
<comment type="caution">
    <text evidence="1">The sequence shown here is derived from an EMBL/GenBank/DDBJ whole genome shotgun (WGS) entry which is preliminary data.</text>
</comment>
<dbReference type="RefSeq" id="WP_265986982.1">
    <property type="nucleotide sequence ID" value="NZ_JAPHAV010000023.1"/>
</dbReference>
<proteinExistence type="predicted"/>